<name>A0A9N9C403_9GLOM</name>
<sequence>MLTKISAICYIYNSTECQITKYTVKDITGIVRLIRLSDDDSKKIMYLKIKTFVPIDTNIRTKIENCEKED</sequence>
<evidence type="ECO:0000313" key="1">
    <source>
        <dbReference type="EMBL" id="CAG8590651.1"/>
    </source>
</evidence>
<dbReference type="EMBL" id="CAJVPK010001545">
    <property type="protein sequence ID" value="CAG8590651.1"/>
    <property type="molecule type" value="Genomic_DNA"/>
</dbReference>
<dbReference type="AlphaFoldDB" id="A0A9N9C403"/>
<feature type="non-terminal residue" evidence="1">
    <location>
        <position position="70"/>
    </location>
</feature>
<proteinExistence type="predicted"/>
<accession>A0A9N9C403</accession>
<reference evidence="1" key="1">
    <citation type="submission" date="2021-06" db="EMBL/GenBank/DDBJ databases">
        <authorList>
            <person name="Kallberg Y."/>
            <person name="Tangrot J."/>
            <person name="Rosling A."/>
        </authorList>
    </citation>
    <scope>NUCLEOTIDE SEQUENCE</scope>
    <source>
        <strain evidence="1">AZ414A</strain>
    </source>
</reference>
<gene>
    <name evidence="1" type="ORF">DEBURN_LOCUS9039</name>
</gene>
<dbReference type="OrthoDB" id="2424062at2759"/>
<dbReference type="Proteomes" id="UP000789706">
    <property type="component" value="Unassembled WGS sequence"/>
</dbReference>
<organism evidence="1 2">
    <name type="scientific">Diversispora eburnea</name>
    <dbReference type="NCBI Taxonomy" id="1213867"/>
    <lineage>
        <taxon>Eukaryota</taxon>
        <taxon>Fungi</taxon>
        <taxon>Fungi incertae sedis</taxon>
        <taxon>Mucoromycota</taxon>
        <taxon>Glomeromycotina</taxon>
        <taxon>Glomeromycetes</taxon>
        <taxon>Diversisporales</taxon>
        <taxon>Diversisporaceae</taxon>
        <taxon>Diversispora</taxon>
    </lineage>
</organism>
<evidence type="ECO:0000313" key="2">
    <source>
        <dbReference type="Proteomes" id="UP000789706"/>
    </source>
</evidence>
<protein>
    <submittedName>
        <fullName evidence="1">10093_t:CDS:1</fullName>
    </submittedName>
</protein>
<keyword evidence="2" id="KW-1185">Reference proteome</keyword>
<comment type="caution">
    <text evidence="1">The sequence shown here is derived from an EMBL/GenBank/DDBJ whole genome shotgun (WGS) entry which is preliminary data.</text>
</comment>